<evidence type="ECO:0000259" key="3">
    <source>
        <dbReference type="PROSITE" id="PS50059"/>
    </source>
</evidence>
<comment type="caution">
    <text evidence="4">The sequence shown here is derived from an EMBL/GenBank/DDBJ whole genome shotgun (WGS) entry which is preliminary data.</text>
</comment>
<dbReference type="SUPFAM" id="SSF54534">
    <property type="entry name" value="FKBP-like"/>
    <property type="match status" value="1"/>
</dbReference>
<dbReference type="Proteomes" id="UP001178507">
    <property type="component" value="Unassembled WGS sequence"/>
</dbReference>
<evidence type="ECO:0000256" key="2">
    <source>
        <dbReference type="SAM" id="MobiDB-lite"/>
    </source>
</evidence>
<dbReference type="InterPro" id="IPR001179">
    <property type="entry name" value="PPIase_FKBP_dom"/>
</dbReference>
<reference evidence="4" key="1">
    <citation type="submission" date="2023-08" db="EMBL/GenBank/DDBJ databases">
        <authorList>
            <person name="Chen Y."/>
            <person name="Shah S."/>
            <person name="Dougan E. K."/>
            <person name="Thang M."/>
            <person name="Chan C."/>
        </authorList>
    </citation>
    <scope>NUCLEOTIDE SEQUENCE</scope>
</reference>
<gene>
    <name evidence="4" type="ORF">EVOR1521_LOCUS14536</name>
</gene>
<dbReference type="GO" id="GO:0003755">
    <property type="term" value="F:peptidyl-prolyl cis-trans isomerase activity"/>
    <property type="evidence" value="ECO:0007669"/>
    <property type="project" value="UniProtKB-KW"/>
</dbReference>
<evidence type="ECO:0000256" key="1">
    <source>
        <dbReference type="PROSITE-ProRule" id="PRU00277"/>
    </source>
</evidence>
<keyword evidence="1" id="KW-0413">Isomerase</keyword>
<keyword evidence="5" id="KW-1185">Reference proteome</keyword>
<comment type="catalytic activity">
    <reaction evidence="1">
        <text>[protein]-peptidylproline (omega=180) = [protein]-peptidylproline (omega=0)</text>
        <dbReference type="Rhea" id="RHEA:16237"/>
        <dbReference type="Rhea" id="RHEA-COMP:10747"/>
        <dbReference type="Rhea" id="RHEA-COMP:10748"/>
        <dbReference type="ChEBI" id="CHEBI:83833"/>
        <dbReference type="ChEBI" id="CHEBI:83834"/>
        <dbReference type="EC" id="5.2.1.8"/>
    </reaction>
</comment>
<accession>A0AA36IL43</accession>
<feature type="region of interest" description="Disordered" evidence="2">
    <location>
        <begin position="221"/>
        <end position="275"/>
    </location>
</feature>
<dbReference type="PROSITE" id="PS50059">
    <property type="entry name" value="FKBP_PPIASE"/>
    <property type="match status" value="1"/>
</dbReference>
<feature type="compositionally biased region" description="Polar residues" evidence="2">
    <location>
        <begin position="246"/>
        <end position="256"/>
    </location>
</feature>
<dbReference type="InterPro" id="IPR046357">
    <property type="entry name" value="PPIase_dom_sf"/>
</dbReference>
<name>A0AA36IL43_9DINO</name>
<dbReference type="Pfam" id="PF00254">
    <property type="entry name" value="FKBP_C"/>
    <property type="match status" value="1"/>
</dbReference>
<dbReference type="AlphaFoldDB" id="A0AA36IL43"/>
<protein>
    <recommendedName>
        <fullName evidence="1">peptidylprolyl isomerase</fullName>
        <ecNumber evidence="1">5.2.1.8</ecNumber>
    </recommendedName>
</protein>
<feature type="domain" description="PPIase FKBP-type" evidence="3">
    <location>
        <begin position="1"/>
        <end position="71"/>
    </location>
</feature>
<dbReference type="EC" id="5.2.1.8" evidence="1"/>
<dbReference type="EMBL" id="CAUJNA010001746">
    <property type="protein sequence ID" value="CAJ1388733.1"/>
    <property type="molecule type" value="Genomic_DNA"/>
</dbReference>
<evidence type="ECO:0000313" key="5">
    <source>
        <dbReference type="Proteomes" id="UP001178507"/>
    </source>
</evidence>
<dbReference type="Gene3D" id="3.10.50.40">
    <property type="match status" value="1"/>
</dbReference>
<sequence>MGSFFRQEDTKVRMTSVIPGWQEALQAMSPGEKRRLWIPASLGFVTDGMDEEDAPGPAGDLIYDVEFVQVTEPEADPIFVYVGAAAALLLTLTTVFSVVNEPVERAEYETSAPFSIFERPDKICAAEVAEVGGDVFKNGFPNFHGAALMLALALGCKEQLSESGAVNKDEPQEQIQAAAGRLDSLAARVRLYAALTEQQRVERKQLEAHCAELLRRVEASEAHAAEDTEPGAQLPPESPEGGSPGTPQGLQGTSHTLPGRSLPTQSSRRQRNCRRCRRRRKRLRWLRRSWLRSGRAARALLDSAEQRLAPKLAQLAECARRDQQLLRRSRAAQRAGGLRLGVLQSQLVLLRAFGAWKADLTTASSPMATSYRSCVGSVYGSPFSPTVPSFFVGCPDQDRPGFGCAHRCLQPRVEPPPEGGSFAPNLALRLKPEGPSGRSISRSQRAGLASLYARASRVALQQKVWQAWSSSASAFHARRAKSPAPESAAGDPVLDTVAVREISGKKLRKRDDSQCIPVSAGIADRPDGWAVGMGRSVLP</sequence>
<organism evidence="4 5">
    <name type="scientific">Effrenium voratum</name>
    <dbReference type="NCBI Taxonomy" id="2562239"/>
    <lineage>
        <taxon>Eukaryota</taxon>
        <taxon>Sar</taxon>
        <taxon>Alveolata</taxon>
        <taxon>Dinophyceae</taxon>
        <taxon>Suessiales</taxon>
        <taxon>Symbiodiniaceae</taxon>
        <taxon>Effrenium</taxon>
    </lineage>
</organism>
<proteinExistence type="predicted"/>
<keyword evidence="1" id="KW-0697">Rotamase</keyword>
<evidence type="ECO:0000313" key="4">
    <source>
        <dbReference type="EMBL" id="CAJ1388733.1"/>
    </source>
</evidence>